<evidence type="ECO:0000256" key="1">
    <source>
        <dbReference type="SAM" id="MobiDB-lite"/>
    </source>
</evidence>
<proteinExistence type="predicted"/>
<sequence length="109" mass="11275">MTALLMIGSVLPLVRLVGLAVLLRADEPAARAERAPAGGPRAGSGGRASSGVGVERGPAARAERGLAWIRIEHAGLLAAARATLAAHPGDEEDLFCYVRDEVAAQRKAR</sequence>
<protein>
    <submittedName>
        <fullName evidence="2">Uncharacterized protein</fullName>
    </submittedName>
</protein>
<accession>A0A561VGQ0</accession>
<feature type="region of interest" description="Disordered" evidence="1">
    <location>
        <begin position="28"/>
        <end position="58"/>
    </location>
</feature>
<dbReference type="Proteomes" id="UP000320239">
    <property type="component" value="Unassembled WGS sequence"/>
</dbReference>
<dbReference type="RefSeq" id="WP_145831112.1">
    <property type="nucleotide sequence ID" value="NZ_BOMX01000064.1"/>
</dbReference>
<dbReference type="EMBL" id="VIWY01000007">
    <property type="protein sequence ID" value="TWG10802.1"/>
    <property type="molecule type" value="Genomic_DNA"/>
</dbReference>
<gene>
    <name evidence="2" type="ORF">FHX34_107299</name>
</gene>
<organism evidence="2 3">
    <name type="scientific">Actinoplanes teichomyceticus</name>
    <dbReference type="NCBI Taxonomy" id="1867"/>
    <lineage>
        <taxon>Bacteria</taxon>
        <taxon>Bacillati</taxon>
        <taxon>Actinomycetota</taxon>
        <taxon>Actinomycetes</taxon>
        <taxon>Micromonosporales</taxon>
        <taxon>Micromonosporaceae</taxon>
        <taxon>Actinoplanes</taxon>
    </lineage>
</organism>
<evidence type="ECO:0000313" key="3">
    <source>
        <dbReference type="Proteomes" id="UP000320239"/>
    </source>
</evidence>
<name>A0A561VGQ0_ACTTI</name>
<dbReference type="AlphaFoldDB" id="A0A561VGQ0"/>
<evidence type="ECO:0000313" key="2">
    <source>
        <dbReference type="EMBL" id="TWG10802.1"/>
    </source>
</evidence>
<comment type="caution">
    <text evidence="2">The sequence shown here is derived from an EMBL/GenBank/DDBJ whole genome shotgun (WGS) entry which is preliminary data.</text>
</comment>
<keyword evidence="3" id="KW-1185">Reference proteome</keyword>
<reference evidence="2 3" key="1">
    <citation type="submission" date="2019-06" db="EMBL/GenBank/DDBJ databases">
        <title>Sequencing the genomes of 1000 actinobacteria strains.</title>
        <authorList>
            <person name="Klenk H.-P."/>
        </authorList>
    </citation>
    <scope>NUCLEOTIDE SEQUENCE [LARGE SCALE GENOMIC DNA]</scope>
    <source>
        <strain evidence="2 3">DSM 43866</strain>
    </source>
</reference>